<evidence type="ECO:0000256" key="5">
    <source>
        <dbReference type="ARBA" id="ARBA00022989"/>
    </source>
</evidence>
<dbReference type="PROSITE" id="PS50850">
    <property type="entry name" value="MFS"/>
    <property type="match status" value="1"/>
</dbReference>
<keyword evidence="3" id="KW-1003">Cell membrane</keyword>
<feature type="transmembrane region" description="Helical" evidence="7">
    <location>
        <begin position="305"/>
        <end position="324"/>
    </location>
</feature>
<feature type="transmembrane region" description="Helical" evidence="7">
    <location>
        <begin position="163"/>
        <end position="185"/>
    </location>
</feature>
<feature type="transmembrane region" description="Helical" evidence="7">
    <location>
        <begin position="37"/>
        <end position="63"/>
    </location>
</feature>
<sequence length="422" mass="43175">MPLDQSPPISLEFPSVTTNLADTSDTRGTTSWRRLPAVVWALVLARAVNRLGALTLPFLAVVLVGSYDASVATAGYLLAGFGLATIPSRLFGGRLSDRIGTRATILVGLVGTAAAQLGVALAGSLVQAAVAVVLLGLAFEIYEPPSQAIIADVTLPEQRAVAFSLLGAAMAGAGMGAGLLAAALAGLDLRWLLVADAASCLACAAVVAALLPGGRPAPPEQTDDPGRESAGVRPWSDRRLLLLLGTGTVFAVVYLQVTIALPLTLTGRGLPASTLGLLLTLGAATMVLGQPLLRLPHLRRLDDFRAMTLGYLVLAAGLLLTGLVTSRAGFAVATLLTALGDLVLLGRAYAVVVDVSPAHARGRYLAVYGTSWGLAAIVAPLLGTQLLVHGGPVLTWTVVAALCLVLAAAQPAIRRRLLAPCA</sequence>
<evidence type="ECO:0000256" key="3">
    <source>
        <dbReference type="ARBA" id="ARBA00022475"/>
    </source>
</evidence>
<dbReference type="InterPro" id="IPR020846">
    <property type="entry name" value="MFS_dom"/>
</dbReference>
<dbReference type="Proteomes" id="UP000523955">
    <property type="component" value="Unassembled WGS sequence"/>
</dbReference>
<protein>
    <submittedName>
        <fullName evidence="9">MFS transporter</fullName>
    </submittedName>
</protein>
<dbReference type="InterPro" id="IPR050171">
    <property type="entry name" value="MFS_Transporters"/>
</dbReference>
<dbReference type="GO" id="GO:0022857">
    <property type="term" value="F:transmembrane transporter activity"/>
    <property type="evidence" value="ECO:0007669"/>
    <property type="project" value="InterPro"/>
</dbReference>
<dbReference type="SUPFAM" id="SSF103473">
    <property type="entry name" value="MFS general substrate transporter"/>
    <property type="match status" value="1"/>
</dbReference>
<dbReference type="Pfam" id="PF07690">
    <property type="entry name" value="MFS_1"/>
    <property type="match status" value="1"/>
</dbReference>
<feature type="transmembrane region" description="Helical" evidence="7">
    <location>
        <begin position="393"/>
        <end position="413"/>
    </location>
</feature>
<dbReference type="Gene3D" id="1.20.1250.20">
    <property type="entry name" value="MFS general substrate transporter like domains"/>
    <property type="match status" value="1"/>
</dbReference>
<feature type="transmembrane region" description="Helical" evidence="7">
    <location>
        <begin position="191"/>
        <end position="211"/>
    </location>
</feature>
<evidence type="ECO:0000256" key="2">
    <source>
        <dbReference type="ARBA" id="ARBA00022448"/>
    </source>
</evidence>
<feature type="transmembrane region" description="Helical" evidence="7">
    <location>
        <begin position="125"/>
        <end position="142"/>
    </location>
</feature>
<keyword evidence="10" id="KW-1185">Reference proteome</keyword>
<dbReference type="PANTHER" id="PTHR23517">
    <property type="entry name" value="RESISTANCE PROTEIN MDTM, PUTATIVE-RELATED-RELATED"/>
    <property type="match status" value="1"/>
</dbReference>
<gene>
    <name evidence="9" type="ORF">H5V45_11775</name>
</gene>
<dbReference type="GO" id="GO:0005886">
    <property type="term" value="C:plasma membrane"/>
    <property type="evidence" value="ECO:0007669"/>
    <property type="project" value="UniProtKB-SubCell"/>
</dbReference>
<comment type="caution">
    <text evidence="9">The sequence shown here is derived from an EMBL/GenBank/DDBJ whole genome shotgun (WGS) entry which is preliminary data.</text>
</comment>
<feature type="transmembrane region" description="Helical" evidence="7">
    <location>
        <begin position="330"/>
        <end position="353"/>
    </location>
</feature>
<evidence type="ECO:0000256" key="7">
    <source>
        <dbReference type="SAM" id="Phobius"/>
    </source>
</evidence>
<dbReference type="AlphaFoldDB" id="A0A7X0RGR5"/>
<name>A0A7X0RGR5_9ACTN</name>
<dbReference type="InterPro" id="IPR011701">
    <property type="entry name" value="MFS"/>
</dbReference>
<evidence type="ECO:0000256" key="4">
    <source>
        <dbReference type="ARBA" id="ARBA00022692"/>
    </source>
</evidence>
<feature type="transmembrane region" description="Helical" evidence="7">
    <location>
        <begin position="275"/>
        <end position="293"/>
    </location>
</feature>
<evidence type="ECO:0000256" key="6">
    <source>
        <dbReference type="ARBA" id="ARBA00023136"/>
    </source>
</evidence>
<proteinExistence type="predicted"/>
<feature type="domain" description="Major facilitator superfamily (MFS) profile" evidence="8">
    <location>
        <begin position="38"/>
        <end position="418"/>
    </location>
</feature>
<keyword evidence="5 7" id="KW-1133">Transmembrane helix</keyword>
<feature type="transmembrane region" description="Helical" evidence="7">
    <location>
        <begin position="69"/>
        <end position="87"/>
    </location>
</feature>
<accession>A0A7X0RGR5</accession>
<evidence type="ECO:0000313" key="9">
    <source>
        <dbReference type="EMBL" id="MBB6627996.1"/>
    </source>
</evidence>
<keyword evidence="4 7" id="KW-0812">Transmembrane</keyword>
<dbReference type="InterPro" id="IPR036259">
    <property type="entry name" value="MFS_trans_sf"/>
</dbReference>
<dbReference type="EMBL" id="JACKXE010000001">
    <property type="protein sequence ID" value="MBB6627996.1"/>
    <property type="molecule type" value="Genomic_DNA"/>
</dbReference>
<evidence type="ECO:0000256" key="1">
    <source>
        <dbReference type="ARBA" id="ARBA00004651"/>
    </source>
</evidence>
<evidence type="ECO:0000259" key="8">
    <source>
        <dbReference type="PROSITE" id="PS50850"/>
    </source>
</evidence>
<feature type="transmembrane region" description="Helical" evidence="7">
    <location>
        <begin position="365"/>
        <end position="387"/>
    </location>
</feature>
<dbReference type="PANTHER" id="PTHR23517:SF2">
    <property type="entry name" value="MULTIDRUG RESISTANCE PROTEIN MDTH"/>
    <property type="match status" value="1"/>
</dbReference>
<comment type="subcellular location">
    <subcellularLocation>
        <location evidence="1">Cell membrane</location>
        <topology evidence="1">Multi-pass membrane protein</topology>
    </subcellularLocation>
</comment>
<reference evidence="9 10" key="1">
    <citation type="submission" date="2020-08" db="EMBL/GenBank/DDBJ databases">
        <authorList>
            <person name="Seo M.-J."/>
        </authorList>
    </citation>
    <scope>NUCLEOTIDE SEQUENCE [LARGE SCALE GENOMIC DNA]</scope>
    <source>
        <strain evidence="9 10">KIGAM211</strain>
    </source>
</reference>
<feature type="transmembrane region" description="Helical" evidence="7">
    <location>
        <begin position="240"/>
        <end position="263"/>
    </location>
</feature>
<keyword evidence="6 7" id="KW-0472">Membrane</keyword>
<evidence type="ECO:0000313" key="10">
    <source>
        <dbReference type="Proteomes" id="UP000523955"/>
    </source>
</evidence>
<keyword evidence="2" id="KW-0813">Transport</keyword>
<organism evidence="9 10">
    <name type="scientific">Nocardioides luti</name>
    <dbReference type="NCBI Taxonomy" id="2761101"/>
    <lineage>
        <taxon>Bacteria</taxon>
        <taxon>Bacillati</taxon>
        <taxon>Actinomycetota</taxon>
        <taxon>Actinomycetes</taxon>
        <taxon>Propionibacteriales</taxon>
        <taxon>Nocardioidaceae</taxon>
        <taxon>Nocardioides</taxon>
    </lineage>
</organism>